<evidence type="ECO:0000259" key="4">
    <source>
        <dbReference type="Pfam" id="PF17101"/>
    </source>
</evidence>
<dbReference type="Proteomes" id="UP000053328">
    <property type="component" value="Unassembled WGS sequence"/>
</dbReference>
<dbReference type="GeneID" id="27333253"/>
<keyword evidence="2" id="KW-0808">Transferase</keyword>
<evidence type="ECO:0000259" key="3">
    <source>
        <dbReference type="Pfam" id="PF11380"/>
    </source>
</evidence>
<dbReference type="AlphaFoldDB" id="A0A0D2BXW1"/>
<evidence type="ECO:0000313" key="6">
    <source>
        <dbReference type="Proteomes" id="UP000053328"/>
    </source>
</evidence>
<sequence>MSLEALAETLPDFTFVPFEKAVENEVLHGWEDDWVSTGEYDDEKWGKLKEPKVDFVYLWVNGSEDEFQKTIRPWEENSVLNDPVGEWIKSHGVNRYRDWDELRYSFRSIEKNAGHFMNNIKVLVNAIYDNDSPVRKQQPTWLDLEDPKVSKLVQVIAQEELFEADKKACLPTFNSLTMENQIFNTESDIDQASPFFAMSDDMLLTQKHAPADIYSPLFGPVLSFKTNGYNTVSQPTDVDAKRFGEKPYLIYTSWLLNKRFGTRKRKGQSHFGHSLSRSVMREAIEAFPGPELRSVYRRFRGEPGFQLYSWYVTNHYLIERHREALIWSYIMLRSDVNRGGVLSWSERQQVMADLAAGAENANKVSFRRKIFYHVPAALTKAGLEAPAVNTDSLWTSLDGPHAIRDADCSQFSVSECLAPGFDIDDSETSNPNPTFNAAVIHDRLSRQNPKCGDCLLKNLLQQTQAGLGPLLPHAETQQTDREIVVKAIMRYQYIVVDPSNSLFVMVTDADQIDSTLHRHYIKEKRELPGQMCLNDDVVTEEDQELKDVQQAMRDFLGGLFPETGTAERS</sequence>
<proteinExistence type="inferred from homology"/>
<dbReference type="InterPro" id="IPR021520">
    <property type="entry name" value="Stealth_CR2"/>
</dbReference>
<protein>
    <recommendedName>
        <fullName evidence="7">Stealth protein CR2 conserved region 2 domain-containing protein</fullName>
    </recommendedName>
</protein>
<keyword evidence="6" id="KW-1185">Reference proteome</keyword>
<dbReference type="STRING" id="91928.A0A0D2BXW1"/>
<dbReference type="Pfam" id="PF17101">
    <property type="entry name" value="Stealth_CR1"/>
    <property type="match status" value="1"/>
</dbReference>
<comment type="similarity">
    <text evidence="1">Belongs to the stealth family.</text>
</comment>
<dbReference type="HOGENOM" id="CLU_005484_2_0_1"/>
<dbReference type="InterPro" id="IPR047141">
    <property type="entry name" value="Stealth"/>
</dbReference>
<gene>
    <name evidence="5" type="ORF">PV08_06170</name>
</gene>
<dbReference type="GO" id="GO:0005794">
    <property type="term" value="C:Golgi apparatus"/>
    <property type="evidence" value="ECO:0007669"/>
    <property type="project" value="TreeGrafter"/>
</dbReference>
<dbReference type="PANTHER" id="PTHR24045">
    <property type="match status" value="1"/>
</dbReference>
<organism evidence="5 6">
    <name type="scientific">Exophiala spinifera</name>
    <dbReference type="NCBI Taxonomy" id="91928"/>
    <lineage>
        <taxon>Eukaryota</taxon>
        <taxon>Fungi</taxon>
        <taxon>Dikarya</taxon>
        <taxon>Ascomycota</taxon>
        <taxon>Pezizomycotina</taxon>
        <taxon>Eurotiomycetes</taxon>
        <taxon>Chaetothyriomycetidae</taxon>
        <taxon>Chaetothyriales</taxon>
        <taxon>Herpotrichiellaceae</taxon>
        <taxon>Exophiala</taxon>
    </lineage>
</organism>
<name>A0A0D2BXW1_9EURO</name>
<dbReference type="PANTHER" id="PTHR24045:SF0">
    <property type="entry name" value="N-ACETYLGLUCOSAMINE-1-PHOSPHOTRANSFERASE SUBUNITS ALPHA_BETA"/>
    <property type="match status" value="1"/>
</dbReference>
<dbReference type="EMBL" id="KN847495">
    <property type="protein sequence ID" value="KIW16119.1"/>
    <property type="molecule type" value="Genomic_DNA"/>
</dbReference>
<dbReference type="GO" id="GO:0003976">
    <property type="term" value="F:UDP-N-acetylglucosamine-lysosomal-enzyme N-acetylglucosaminephosphotransferase activity"/>
    <property type="evidence" value="ECO:0007669"/>
    <property type="project" value="TreeGrafter"/>
</dbReference>
<dbReference type="VEuPathDB" id="FungiDB:PV08_06170"/>
<dbReference type="GO" id="GO:0046835">
    <property type="term" value="P:carbohydrate phosphorylation"/>
    <property type="evidence" value="ECO:0007669"/>
    <property type="project" value="TreeGrafter"/>
</dbReference>
<evidence type="ECO:0000313" key="5">
    <source>
        <dbReference type="EMBL" id="KIW16119.1"/>
    </source>
</evidence>
<feature type="domain" description="Stealth protein CR2 conserved region 2" evidence="3">
    <location>
        <begin position="95"/>
        <end position="215"/>
    </location>
</feature>
<dbReference type="InterPro" id="IPR031358">
    <property type="entry name" value="Stealth_CR1"/>
</dbReference>
<feature type="domain" description="Stealth protein CR1 conserved region 1" evidence="4">
    <location>
        <begin position="51"/>
        <end position="78"/>
    </location>
</feature>
<evidence type="ECO:0008006" key="7">
    <source>
        <dbReference type="Google" id="ProtNLM"/>
    </source>
</evidence>
<reference evidence="5 6" key="1">
    <citation type="submission" date="2015-01" db="EMBL/GenBank/DDBJ databases">
        <title>The Genome Sequence of Exophiala spinifera CBS89968.</title>
        <authorList>
            <consortium name="The Broad Institute Genomics Platform"/>
            <person name="Cuomo C."/>
            <person name="de Hoog S."/>
            <person name="Gorbushina A."/>
            <person name="Stielow B."/>
            <person name="Teixiera M."/>
            <person name="Abouelleil A."/>
            <person name="Chapman S.B."/>
            <person name="Priest M."/>
            <person name="Young S.K."/>
            <person name="Wortman J."/>
            <person name="Nusbaum C."/>
            <person name="Birren B."/>
        </authorList>
    </citation>
    <scope>NUCLEOTIDE SEQUENCE [LARGE SCALE GENOMIC DNA]</scope>
    <source>
        <strain evidence="5 6">CBS 89968</strain>
    </source>
</reference>
<dbReference type="OrthoDB" id="263283at2759"/>
<evidence type="ECO:0000256" key="1">
    <source>
        <dbReference type="ARBA" id="ARBA00007583"/>
    </source>
</evidence>
<dbReference type="RefSeq" id="XP_016236335.1">
    <property type="nucleotide sequence ID" value="XM_016380508.1"/>
</dbReference>
<accession>A0A0D2BXW1</accession>
<dbReference type="Pfam" id="PF11380">
    <property type="entry name" value="Stealth_CR2"/>
    <property type="match status" value="1"/>
</dbReference>
<evidence type="ECO:0000256" key="2">
    <source>
        <dbReference type="ARBA" id="ARBA00022679"/>
    </source>
</evidence>